<organism evidence="1 2">
    <name type="scientific">Tritrichomonas foetus</name>
    <dbReference type="NCBI Taxonomy" id="1144522"/>
    <lineage>
        <taxon>Eukaryota</taxon>
        <taxon>Metamonada</taxon>
        <taxon>Parabasalia</taxon>
        <taxon>Tritrichomonadida</taxon>
        <taxon>Tritrichomonadidae</taxon>
        <taxon>Tritrichomonas</taxon>
    </lineage>
</organism>
<dbReference type="EMBL" id="MLAK01001191">
    <property type="protein sequence ID" value="OHS96231.1"/>
    <property type="molecule type" value="Genomic_DNA"/>
</dbReference>
<keyword evidence="2" id="KW-1185">Reference proteome</keyword>
<gene>
    <name evidence="1" type="ORF">TRFO_37645</name>
</gene>
<protein>
    <submittedName>
        <fullName evidence="1">Uncharacterized protein</fullName>
    </submittedName>
</protein>
<name>A0A1J4JD75_9EUKA</name>
<accession>A0A1J4JD75</accession>
<dbReference type="GeneID" id="94846262"/>
<proteinExistence type="predicted"/>
<comment type="caution">
    <text evidence="1">The sequence shown here is derived from an EMBL/GenBank/DDBJ whole genome shotgun (WGS) entry which is preliminary data.</text>
</comment>
<evidence type="ECO:0000313" key="2">
    <source>
        <dbReference type="Proteomes" id="UP000179807"/>
    </source>
</evidence>
<sequence>MHDILFINPPHPEIKNVVYPYKNIYMRKISQFDDVLFTRAENHDELLKSFHSMINRLKQEQYDIKCALISYLITNIEESMFQFLLTSNLLDCVTSVLLFQRLDDTQKEIFDIQFHLFLNRCIKPFMKFLNDEQIFAFEKALINLNFEKCQNLLQAIFISVRLTQWVSNPYRSPQSLQIFLKSLKKVLSKSLLIFQQYSRDLMNFENYHKFKNFNTILKNPENDDYKNYDCSLPNLLAVEISRCLVISVFLFDSFSSYDLSKVRSNLISCITTLLMLSPSSFGNSSTIECLHKIRTSKKLAIPLIDSNEHPNRVPLISILQLIRLSLFSIHNYDQFILLDIASVSPASQSTVLMFHPKLYELDKKQHFFNRCLSIDSAAKYIKFGKTPKDLIELAIFLRSPELTPAHLNVLTKDLNKIVFIVYNSVKRLHRSTTDARILIASAKIISFFISFTDIDLIHNPTAQLPRTYVYISEKICDSIVSSPLFSLIPNSKPISFLLLSAFEELADSLALHPFSFLSVITNTNPTPGRVLLLSYVIKSKNFEKLVFIWKEMIKFNLGKIISFGLSILKVPSVITCNIAADFFIALVEIACRYQIPQDNIFQLCQTPLLMLNNLVIRLLELDPIHNSISMINFLCFLHRLISKSKIMKSFILLTGGIKFNEKLISLIKSDISAISGKLSAKAIQIIAAVSDYNNTLQPKVLAAQRLIFDVPHHYWIRDWIHELNQTSECEFLPKHERGIFALAATELLIAWSEPPPLAAFVSKNLNTDFVHKIENFAKDAGNPFDYAVFKMLGKVKEKYAVAEAEENQDDLINTQLKFQSQNACKTLQGMFFKIISNSFTKNED</sequence>
<evidence type="ECO:0000313" key="1">
    <source>
        <dbReference type="EMBL" id="OHS96231.1"/>
    </source>
</evidence>
<dbReference type="Proteomes" id="UP000179807">
    <property type="component" value="Unassembled WGS sequence"/>
</dbReference>
<dbReference type="VEuPathDB" id="TrichDB:TRFO_37645"/>
<reference evidence="1" key="1">
    <citation type="submission" date="2016-10" db="EMBL/GenBank/DDBJ databases">
        <authorList>
            <person name="Benchimol M."/>
            <person name="Almeida L.G."/>
            <person name="Vasconcelos A.T."/>
            <person name="Perreira-Neves A."/>
            <person name="Rosa I.A."/>
            <person name="Tasca T."/>
            <person name="Bogo M.R."/>
            <person name="de Souza W."/>
        </authorList>
    </citation>
    <scope>NUCLEOTIDE SEQUENCE [LARGE SCALE GENOMIC DNA]</scope>
    <source>
        <strain evidence="1">K</strain>
    </source>
</reference>
<dbReference type="AlphaFoldDB" id="A0A1J4JD75"/>
<dbReference type="RefSeq" id="XP_068349368.1">
    <property type="nucleotide sequence ID" value="XM_068511558.1"/>
</dbReference>